<comment type="subcellular location">
    <subcellularLocation>
        <location evidence="1">Peroxisome</location>
    </subcellularLocation>
</comment>
<evidence type="ECO:0000256" key="4">
    <source>
        <dbReference type="ARBA" id="ARBA00023140"/>
    </source>
</evidence>
<accession>A0A7E5VVI8</accession>
<dbReference type="RefSeq" id="XP_026732131.1">
    <property type="nucleotide sequence ID" value="XM_026876330.1"/>
</dbReference>
<feature type="domain" description="AMP-dependent synthetase/ligase" evidence="5">
    <location>
        <begin position="34"/>
        <end position="392"/>
    </location>
</feature>
<dbReference type="InterPro" id="IPR025110">
    <property type="entry name" value="AMP-bd_C"/>
</dbReference>
<evidence type="ECO:0000259" key="6">
    <source>
        <dbReference type="Pfam" id="PF13193"/>
    </source>
</evidence>
<evidence type="ECO:0000256" key="2">
    <source>
        <dbReference type="ARBA" id="ARBA00006432"/>
    </source>
</evidence>
<dbReference type="FunFam" id="3.30.300.30:FF:000007">
    <property type="entry name" value="4-coumarate--CoA ligase 2"/>
    <property type="match status" value="1"/>
</dbReference>
<dbReference type="AlphaFoldDB" id="A0A7E5VVI8"/>
<keyword evidence="7" id="KW-1185">Reference proteome</keyword>
<dbReference type="Gene3D" id="3.40.50.12780">
    <property type="entry name" value="N-terminal domain of ligase-like"/>
    <property type="match status" value="1"/>
</dbReference>
<evidence type="ECO:0000256" key="3">
    <source>
        <dbReference type="ARBA" id="ARBA00022598"/>
    </source>
</evidence>
<dbReference type="KEGG" id="tnl:113496931"/>
<dbReference type="SUPFAM" id="SSF56801">
    <property type="entry name" value="Acetyl-CoA synthetase-like"/>
    <property type="match status" value="1"/>
</dbReference>
<dbReference type="Gene3D" id="3.30.300.30">
    <property type="match status" value="1"/>
</dbReference>
<dbReference type="InterPro" id="IPR000873">
    <property type="entry name" value="AMP-dep_synth/lig_dom"/>
</dbReference>
<name>A0A7E5VVI8_TRINI</name>
<dbReference type="GeneID" id="113496931"/>
<gene>
    <name evidence="8" type="primary">LOC113496931</name>
</gene>
<sequence length="535" mass="59325">MDSNKNRGIIFGDQNFWIPSHMNFGLLALDAMLRTKDKVALVNGLTDEQTTFGELAQLVVNTAASLIRLGVKRDEVVAVCSENRTEFLITAIAGWCSGASVTFLNAAYGKNELLHTMGISKPKYVFLSPETYKTYYDTMTTTNIVDKYFIFGNTVNDPKLLKFNDLVKTHFNIHEFRPETDINGLMRTALILYSSGTTGLPKGAKLTHLNLITSVNQPSFIAKDLTTLTIAPWSNTVGIICTMDEIVHNRKVVYLSKFKEDEYLSCIQRNKVGVLMVVPPLVVMLTKSTVLKNYDVSSVEYIYSGGAPLDSVVIDEIKKRFSGLRNVFQGYGMTESTGALTEETDTSFRQGSVGKVVLGNIVKIADVETGKTLGPNQEGEVRIKGPALFAGYIGKNLADEQDEEGFFKTGDICYYDEDGYFFFVDRIKELIKYKAGQVAPSELEAILLRHPQVKDAGVVGKPDALVGELPTAFVVKKPGSNVSEKELVDFVADKVSSWKQLRGGVHFIEEIPKTPSGKILRRILRDYLKKPKSKL</sequence>
<proteinExistence type="inferred from homology"/>
<organism evidence="7 8">
    <name type="scientific">Trichoplusia ni</name>
    <name type="common">Cabbage looper</name>
    <dbReference type="NCBI Taxonomy" id="7111"/>
    <lineage>
        <taxon>Eukaryota</taxon>
        <taxon>Metazoa</taxon>
        <taxon>Ecdysozoa</taxon>
        <taxon>Arthropoda</taxon>
        <taxon>Hexapoda</taxon>
        <taxon>Insecta</taxon>
        <taxon>Pterygota</taxon>
        <taxon>Neoptera</taxon>
        <taxon>Endopterygota</taxon>
        <taxon>Lepidoptera</taxon>
        <taxon>Glossata</taxon>
        <taxon>Ditrysia</taxon>
        <taxon>Noctuoidea</taxon>
        <taxon>Noctuidae</taxon>
        <taxon>Plusiinae</taxon>
        <taxon>Trichoplusia</taxon>
    </lineage>
</organism>
<comment type="similarity">
    <text evidence="2">Belongs to the ATP-dependent AMP-binding enzyme family.</text>
</comment>
<dbReference type="PANTHER" id="PTHR24096:SF149">
    <property type="entry name" value="AMP-BINDING DOMAIN-CONTAINING PROTEIN-RELATED"/>
    <property type="match status" value="1"/>
</dbReference>
<dbReference type="PROSITE" id="PS00455">
    <property type="entry name" value="AMP_BINDING"/>
    <property type="match status" value="1"/>
</dbReference>
<keyword evidence="3" id="KW-0436">Ligase</keyword>
<dbReference type="GO" id="GO:0005777">
    <property type="term" value="C:peroxisome"/>
    <property type="evidence" value="ECO:0007669"/>
    <property type="project" value="UniProtKB-SubCell"/>
</dbReference>
<dbReference type="InterPro" id="IPR020845">
    <property type="entry name" value="AMP-binding_CS"/>
</dbReference>
<dbReference type="Pfam" id="PF00501">
    <property type="entry name" value="AMP-binding"/>
    <property type="match status" value="1"/>
</dbReference>
<evidence type="ECO:0000313" key="8">
    <source>
        <dbReference type="RefSeq" id="XP_026732131.1"/>
    </source>
</evidence>
<dbReference type="Proteomes" id="UP000322000">
    <property type="component" value="Chromosome 8"/>
</dbReference>
<reference evidence="8" key="1">
    <citation type="submission" date="2025-08" db="UniProtKB">
        <authorList>
            <consortium name="RefSeq"/>
        </authorList>
    </citation>
    <scope>IDENTIFICATION</scope>
</reference>
<dbReference type="InterPro" id="IPR042099">
    <property type="entry name" value="ANL_N_sf"/>
</dbReference>
<keyword evidence="4" id="KW-0576">Peroxisome</keyword>
<dbReference type="InterPro" id="IPR045851">
    <property type="entry name" value="AMP-bd_C_sf"/>
</dbReference>
<dbReference type="PANTHER" id="PTHR24096">
    <property type="entry name" value="LONG-CHAIN-FATTY-ACID--COA LIGASE"/>
    <property type="match status" value="1"/>
</dbReference>
<evidence type="ECO:0000256" key="1">
    <source>
        <dbReference type="ARBA" id="ARBA00004275"/>
    </source>
</evidence>
<feature type="domain" description="AMP-binding enzyme C-terminal" evidence="6">
    <location>
        <begin position="442"/>
        <end position="518"/>
    </location>
</feature>
<dbReference type="OrthoDB" id="10253869at2759"/>
<dbReference type="GO" id="GO:0016405">
    <property type="term" value="F:CoA-ligase activity"/>
    <property type="evidence" value="ECO:0007669"/>
    <property type="project" value="TreeGrafter"/>
</dbReference>
<dbReference type="InParanoid" id="A0A7E5VVI8"/>
<protein>
    <submittedName>
        <fullName evidence="8">4-coumarate--CoA ligase 1-like</fullName>
    </submittedName>
</protein>
<evidence type="ECO:0000313" key="7">
    <source>
        <dbReference type="Proteomes" id="UP000322000"/>
    </source>
</evidence>
<evidence type="ECO:0000259" key="5">
    <source>
        <dbReference type="Pfam" id="PF00501"/>
    </source>
</evidence>
<dbReference type="Pfam" id="PF13193">
    <property type="entry name" value="AMP-binding_C"/>
    <property type="match status" value="1"/>
</dbReference>